<evidence type="ECO:0000313" key="13">
    <source>
        <dbReference type="RefSeq" id="XP_002730924.2"/>
    </source>
</evidence>
<evidence type="ECO:0000256" key="8">
    <source>
        <dbReference type="ARBA" id="ARBA00023224"/>
    </source>
</evidence>
<sequence length="276" mass="31900">MLGHWIFGAAMCHIVIFLQHVSVVVSICTLIAVGIDRYIAVIYPLRSRVTTNPTKIVIFVIWIIAITLSVFQVIFVEVTDNYYNGEVVYFCSEWYPSDRFAHVWEIVFQVLTYFVPLCILMFTYTRVALRLWGHSIPGNTDASRDADHAKAKRKIIKMLVVIVMLFAICWLPNHIFKLVVIYNVQLYYEIESQDRMRIINACVLWLAMSNSFVNPIIYGFLSENFRVDLKAFIRRCLPGQRHFLSISKSTTTAATQMKRMSFSQSRSQKSTNSPTN</sequence>
<evidence type="ECO:0000256" key="6">
    <source>
        <dbReference type="ARBA" id="ARBA00023136"/>
    </source>
</evidence>
<keyword evidence="6 10" id="KW-0472">Membrane</keyword>
<dbReference type="Pfam" id="PF00001">
    <property type="entry name" value="7tm_1"/>
    <property type="match status" value="1"/>
</dbReference>
<evidence type="ECO:0000256" key="9">
    <source>
        <dbReference type="RuleBase" id="RU000688"/>
    </source>
</evidence>
<dbReference type="PANTHER" id="PTHR45695:SF9">
    <property type="entry name" value="LEUCOKININ RECEPTOR"/>
    <property type="match status" value="1"/>
</dbReference>
<dbReference type="PROSITE" id="PS00237">
    <property type="entry name" value="G_PROTEIN_RECEP_F1_1"/>
    <property type="match status" value="1"/>
</dbReference>
<evidence type="ECO:0000256" key="1">
    <source>
        <dbReference type="ARBA" id="ARBA00004141"/>
    </source>
</evidence>
<dbReference type="GeneID" id="100329042"/>
<feature type="domain" description="G-protein coupled receptors family 1 profile" evidence="11">
    <location>
        <begin position="1"/>
        <end position="218"/>
    </location>
</feature>
<evidence type="ECO:0000256" key="7">
    <source>
        <dbReference type="ARBA" id="ARBA00023170"/>
    </source>
</evidence>
<feature type="transmembrane region" description="Helical" evidence="10">
    <location>
        <begin position="158"/>
        <end position="176"/>
    </location>
</feature>
<dbReference type="Proteomes" id="UP000694865">
    <property type="component" value="Unplaced"/>
</dbReference>
<dbReference type="PROSITE" id="PS50262">
    <property type="entry name" value="G_PROTEIN_RECEP_F1_2"/>
    <property type="match status" value="1"/>
</dbReference>
<comment type="subcellular location">
    <subcellularLocation>
        <location evidence="1">Membrane</location>
        <topology evidence="1">Multi-pass membrane protein</topology>
    </subcellularLocation>
</comment>
<evidence type="ECO:0000256" key="4">
    <source>
        <dbReference type="ARBA" id="ARBA00022989"/>
    </source>
</evidence>
<dbReference type="PRINTS" id="PR00237">
    <property type="entry name" value="GPCRRHODOPSN"/>
</dbReference>
<name>A0ABM0GJ16_SACKO</name>
<evidence type="ECO:0000256" key="2">
    <source>
        <dbReference type="ARBA" id="ARBA00010663"/>
    </source>
</evidence>
<feature type="transmembrane region" description="Helical" evidence="10">
    <location>
        <begin position="6"/>
        <end position="35"/>
    </location>
</feature>
<feature type="transmembrane region" description="Helical" evidence="10">
    <location>
        <begin position="196"/>
        <end position="221"/>
    </location>
</feature>
<dbReference type="PANTHER" id="PTHR45695">
    <property type="entry name" value="LEUCOKININ RECEPTOR-RELATED"/>
    <property type="match status" value="1"/>
</dbReference>
<dbReference type="InterPro" id="IPR000276">
    <property type="entry name" value="GPCR_Rhodpsn"/>
</dbReference>
<keyword evidence="7 9" id="KW-0675">Receptor</keyword>
<organism evidence="12 13">
    <name type="scientific">Saccoglossus kowalevskii</name>
    <name type="common">Acorn worm</name>
    <dbReference type="NCBI Taxonomy" id="10224"/>
    <lineage>
        <taxon>Eukaryota</taxon>
        <taxon>Metazoa</taxon>
        <taxon>Hemichordata</taxon>
        <taxon>Enteropneusta</taxon>
        <taxon>Harrimaniidae</taxon>
        <taxon>Saccoglossus</taxon>
    </lineage>
</organism>
<accession>A0ABM0GJ16</accession>
<evidence type="ECO:0000256" key="5">
    <source>
        <dbReference type="ARBA" id="ARBA00023040"/>
    </source>
</evidence>
<keyword evidence="12" id="KW-1185">Reference proteome</keyword>
<proteinExistence type="inferred from homology"/>
<evidence type="ECO:0000256" key="3">
    <source>
        <dbReference type="ARBA" id="ARBA00022692"/>
    </source>
</evidence>
<gene>
    <name evidence="13" type="primary">LOC100329042</name>
</gene>
<dbReference type="InterPro" id="IPR017452">
    <property type="entry name" value="GPCR_Rhodpsn_7TM"/>
</dbReference>
<dbReference type="InterPro" id="IPR000611">
    <property type="entry name" value="NPY_rcpt"/>
</dbReference>
<dbReference type="Gene3D" id="1.20.1070.10">
    <property type="entry name" value="Rhodopsin 7-helix transmembrane proteins"/>
    <property type="match status" value="1"/>
</dbReference>
<evidence type="ECO:0000259" key="11">
    <source>
        <dbReference type="PROSITE" id="PS50262"/>
    </source>
</evidence>
<protein>
    <submittedName>
        <fullName evidence="13">Neuropeptide receptor 5</fullName>
    </submittedName>
</protein>
<keyword evidence="8 9" id="KW-0807">Transducer</keyword>
<evidence type="ECO:0000256" key="10">
    <source>
        <dbReference type="SAM" id="Phobius"/>
    </source>
</evidence>
<keyword evidence="4 10" id="KW-1133">Transmembrane helix</keyword>
<dbReference type="PRINTS" id="PR01012">
    <property type="entry name" value="NRPEPTIDEYR"/>
</dbReference>
<dbReference type="SUPFAM" id="SSF81321">
    <property type="entry name" value="Family A G protein-coupled receptor-like"/>
    <property type="match status" value="1"/>
</dbReference>
<feature type="transmembrane region" description="Helical" evidence="10">
    <location>
        <begin position="56"/>
        <end position="75"/>
    </location>
</feature>
<keyword evidence="3 9" id="KW-0812">Transmembrane</keyword>
<reference evidence="13" key="1">
    <citation type="submission" date="2025-08" db="UniProtKB">
        <authorList>
            <consortium name="RefSeq"/>
        </authorList>
    </citation>
    <scope>IDENTIFICATION</scope>
    <source>
        <tissue evidence="13">Testes</tissue>
    </source>
</reference>
<comment type="similarity">
    <text evidence="2 9">Belongs to the G-protein coupled receptor 1 family.</text>
</comment>
<dbReference type="RefSeq" id="XP_002730924.2">
    <property type="nucleotide sequence ID" value="XM_002730878.2"/>
</dbReference>
<keyword evidence="5 9" id="KW-0297">G-protein coupled receptor</keyword>
<evidence type="ECO:0000313" key="12">
    <source>
        <dbReference type="Proteomes" id="UP000694865"/>
    </source>
</evidence>
<feature type="transmembrane region" description="Helical" evidence="10">
    <location>
        <begin position="106"/>
        <end position="124"/>
    </location>
</feature>